<dbReference type="InterPro" id="IPR003661">
    <property type="entry name" value="HisK_dim/P_dom"/>
</dbReference>
<dbReference type="SUPFAM" id="SSF55874">
    <property type="entry name" value="ATPase domain of HSP90 chaperone/DNA topoisomerase II/histidine kinase"/>
    <property type="match status" value="1"/>
</dbReference>
<dbReference type="InterPro" id="IPR011006">
    <property type="entry name" value="CheY-like_superfamily"/>
</dbReference>
<dbReference type="InterPro" id="IPR005467">
    <property type="entry name" value="His_kinase_dom"/>
</dbReference>
<dbReference type="PANTHER" id="PTHR43047:SF72">
    <property type="entry name" value="OSMOSENSING HISTIDINE PROTEIN KINASE SLN1"/>
    <property type="match status" value="1"/>
</dbReference>
<dbReference type="InterPro" id="IPR036890">
    <property type="entry name" value="HATPase_C_sf"/>
</dbReference>
<dbReference type="Gene3D" id="3.30.565.10">
    <property type="entry name" value="Histidine kinase-like ATPase, C-terminal domain"/>
    <property type="match status" value="1"/>
</dbReference>
<dbReference type="Pfam" id="PF02518">
    <property type="entry name" value="HATPase_c"/>
    <property type="match status" value="1"/>
</dbReference>
<accession>A0ABY7VS65</accession>
<name>A0ABY7VS65_9BACT</name>
<evidence type="ECO:0000259" key="12">
    <source>
        <dbReference type="PROSITE" id="PS50885"/>
    </source>
</evidence>
<dbReference type="EMBL" id="CP117811">
    <property type="protein sequence ID" value="WDE95619.1"/>
    <property type="molecule type" value="Genomic_DNA"/>
</dbReference>
<evidence type="ECO:0000256" key="5">
    <source>
        <dbReference type="ARBA" id="ARBA00022679"/>
    </source>
</evidence>
<evidence type="ECO:0000256" key="3">
    <source>
        <dbReference type="ARBA" id="ARBA00012438"/>
    </source>
</evidence>
<dbReference type="SUPFAM" id="SSF52172">
    <property type="entry name" value="CheY-like"/>
    <property type="match status" value="1"/>
</dbReference>
<keyword evidence="13" id="KW-0238">DNA-binding</keyword>
<dbReference type="PROSITE" id="PS50885">
    <property type="entry name" value="HAMP"/>
    <property type="match status" value="1"/>
</dbReference>
<dbReference type="Gene3D" id="3.40.50.2300">
    <property type="match status" value="1"/>
</dbReference>
<dbReference type="Pfam" id="PF00672">
    <property type="entry name" value="HAMP"/>
    <property type="match status" value="1"/>
</dbReference>
<dbReference type="PANTHER" id="PTHR43047">
    <property type="entry name" value="TWO-COMPONENT HISTIDINE PROTEIN KINASE"/>
    <property type="match status" value="1"/>
</dbReference>
<dbReference type="PRINTS" id="PR00344">
    <property type="entry name" value="BCTRLSENSOR"/>
</dbReference>
<dbReference type="SMART" id="SM00448">
    <property type="entry name" value="REC"/>
    <property type="match status" value="1"/>
</dbReference>
<evidence type="ECO:0000259" key="11">
    <source>
        <dbReference type="PROSITE" id="PS50110"/>
    </source>
</evidence>
<reference evidence="13 14" key="1">
    <citation type="submission" date="2023-02" db="EMBL/GenBank/DDBJ databases">
        <title>Genome sequence of Lentisphaera profundi SAORIC-696.</title>
        <authorList>
            <person name="Kim e."/>
            <person name="Cho J.-C."/>
            <person name="Choi A."/>
            <person name="Kang I."/>
        </authorList>
    </citation>
    <scope>NUCLEOTIDE SEQUENCE [LARGE SCALE GENOMIC DNA]</scope>
    <source>
        <strain evidence="13 14">SAORIC-696</strain>
    </source>
</reference>
<feature type="domain" description="HAMP" evidence="12">
    <location>
        <begin position="178"/>
        <end position="231"/>
    </location>
</feature>
<comment type="catalytic activity">
    <reaction evidence="1">
        <text>ATP + protein L-histidine = ADP + protein N-phospho-L-histidine.</text>
        <dbReference type="EC" id="2.7.13.3"/>
    </reaction>
</comment>
<dbReference type="PROSITE" id="PS50109">
    <property type="entry name" value="HIS_KIN"/>
    <property type="match status" value="1"/>
</dbReference>
<organism evidence="13 14">
    <name type="scientific">Lentisphaera profundi</name>
    <dbReference type="NCBI Taxonomy" id="1658616"/>
    <lineage>
        <taxon>Bacteria</taxon>
        <taxon>Pseudomonadati</taxon>
        <taxon>Lentisphaerota</taxon>
        <taxon>Lentisphaeria</taxon>
        <taxon>Lentisphaerales</taxon>
        <taxon>Lentisphaeraceae</taxon>
        <taxon>Lentisphaera</taxon>
    </lineage>
</organism>
<keyword evidence="6" id="KW-0418">Kinase</keyword>
<dbReference type="Gene3D" id="6.10.340.10">
    <property type="match status" value="1"/>
</dbReference>
<dbReference type="InterPro" id="IPR003594">
    <property type="entry name" value="HATPase_dom"/>
</dbReference>
<keyword evidence="8" id="KW-0175">Coiled coil</keyword>
<dbReference type="PROSITE" id="PS50110">
    <property type="entry name" value="RESPONSE_REGULATORY"/>
    <property type="match status" value="1"/>
</dbReference>
<feature type="transmembrane region" description="Helical" evidence="9">
    <location>
        <begin position="155"/>
        <end position="174"/>
    </location>
</feature>
<keyword evidence="9" id="KW-0812">Transmembrane</keyword>
<proteinExistence type="predicted"/>
<dbReference type="SUPFAM" id="SSF47384">
    <property type="entry name" value="Homodimeric domain of signal transducing histidine kinase"/>
    <property type="match status" value="1"/>
</dbReference>
<dbReference type="SMART" id="SM00304">
    <property type="entry name" value="HAMP"/>
    <property type="match status" value="1"/>
</dbReference>
<dbReference type="EC" id="2.7.13.3" evidence="3"/>
<evidence type="ECO:0000256" key="8">
    <source>
        <dbReference type="SAM" id="Coils"/>
    </source>
</evidence>
<feature type="transmembrane region" description="Helical" evidence="9">
    <location>
        <begin position="12"/>
        <end position="31"/>
    </location>
</feature>
<dbReference type="CDD" id="cd17546">
    <property type="entry name" value="REC_hyHK_CKI1_RcsC-like"/>
    <property type="match status" value="1"/>
</dbReference>
<evidence type="ECO:0000313" key="13">
    <source>
        <dbReference type="EMBL" id="WDE95619.1"/>
    </source>
</evidence>
<dbReference type="CDD" id="cd00082">
    <property type="entry name" value="HisKA"/>
    <property type="match status" value="1"/>
</dbReference>
<dbReference type="InterPro" id="IPR001789">
    <property type="entry name" value="Sig_transdc_resp-reg_receiver"/>
</dbReference>
<evidence type="ECO:0000256" key="7">
    <source>
        <dbReference type="PROSITE-ProRule" id="PRU00169"/>
    </source>
</evidence>
<evidence type="ECO:0000259" key="10">
    <source>
        <dbReference type="PROSITE" id="PS50109"/>
    </source>
</evidence>
<feature type="coiled-coil region" evidence="8">
    <location>
        <begin position="223"/>
        <end position="257"/>
    </location>
</feature>
<protein>
    <recommendedName>
        <fullName evidence="3">histidine kinase</fullName>
        <ecNumber evidence="3">2.7.13.3</ecNumber>
    </recommendedName>
</protein>
<dbReference type="CDD" id="cd16922">
    <property type="entry name" value="HATPase_EvgS-ArcB-TorS-like"/>
    <property type="match status" value="1"/>
</dbReference>
<dbReference type="SMART" id="SM00388">
    <property type="entry name" value="HisKA"/>
    <property type="match status" value="1"/>
</dbReference>
<dbReference type="Pfam" id="PF00072">
    <property type="entry name" value="Response_reg"/>
    <property type="match status" value="1"/>
</dbReference>
<feature type="domain" description="Histidine kinase" evidence="10">
    <location>
        <begin position="277"/>
        <end position="498"/>
    </location>
</feature>
<keyword evidence="14" id="KW-1185">Reference proteome</keyword>
<keyword evidence="13" id="KW-0067">ATP-binding</keyword>
<dbReference type="SMART" id="SM00387">
    <property type="entry name" value="HATPase_c"/>
    <property type="match status" value="1"/>
</dbReference>
<dbReference type="GO" id="GO:0003677">
    <property type="term" value="F:DNA binding"/>
    <property type="evidence" value="ECO:0007669"/>
    <property type="project" value="UniProtKB-KW"/>
</dbReference>
<feature type="domain" description="Response regulatory" evidence="11">
    <location>
        <begin position="522"/>
        <end position="637"/>
    </location>
</feature>
<keyword evidence="9" id="KW-1133">Transmembrane helix</keyword>
<sequence>MLNRSLQTRFFFVITAIVFFATVTSVALITINGYQFRKKNLEDQSYVLAGIMGQNASAAIEFGNQDDAITILQSLEGVNSIDSIAIYVEGEKFAHYASSVKMIPEFKMKELDDAFTYAEDKLYVKRDIIYDGEFLGTVVIVDDLDSLSGPFYKSLNFVISVFIVVILVSSFLSFKILKKLISPLIHLSDTARKVSQYHTYNLRAEYKGRDEIGELTSSFNEMLTEIQAREDTINRERNKAEQRAVEAEDANKRAEIQFDQRLVAESANKMKSEFLANVSHEIRTPMNAILGFSELLEKEVQQEGPLEYVQAINSSGRSLLHLINDILDLSKVEAGKLELSFSNVDLRSVVNEFTTVFSREIEKKGLELIVVVDDSVPDLVFLDEVRIRQILFNLIGNAIKFTNEGYIKVAVKAELKPSGLVDLDFTVEDTGVGIGEEANRKIFGAFNQASAEISKEYGGTGLGLSICKELSQLMGGVISLASEKGKGSVFTVSLKSVKVELKPKREEQPLKLENKYKFEASRILIVDDTFLNRMLLKEFLKEFPFELAEAENGQEALDILEDFDADLILMDMKMPIMDGRQATAKIKSSALLKHKPVIAVTASAMKASEDEISELCDDFLRKPFKMDDLLVLLLRYLKHS</sequence>
<keyword evidence="4 7" id="KW-0597">Phosphoprotein</keyword>
<keyword evidence="5" id="KW-0808">Transferase</keyword>
<dbReference type="RefSeq" id="WP_274149317.1">
    <property type="nucleotide sequence ID" value="NZ_CP117811.1"/>
</dbReference>
<evidence type="ECO:0000256" key="4">
    <source>
        <dbReference type="ARBA" id="ARBA00022553"/>
    </source>
</evidence>
<feature type="modified residue" description="4-aspartylphosphate" evidence="7">
    <location>
        <position position="571"/>
    </location>
</feature>
<dbReference type="Pfam" id="PF17152">
    <property type="entry name" value="CHASE8"/>
    <property type="match status" value="1"/>
</dbReference>
<dbReference type="Pfam" id="PF00512">
    <property type="entry name" value="HisKA"/>
    <property type="match status" value="1"/>
</dbReference>
<dbReference type="InterPro" id="IPR004358">
    <property type="entry name" value="Sig_transdc_His_kin-like_C"/>
</dbReference>
<dbReference type="InterPro" id="IPR003660">
    <property type="entry name" value="HAMP_dom"/>
</dbReference>
<dbReference type="Proteomes" id="UP001214250">
    <property type="component" value="Chromosome 1"/>
</dbReference>
<dbReference type="CDD" id="cd06225">
    <property type="entry name" value="HAMP"/>
    <property type="match status" value="1"/>
</dbReference>
<dbReference type="Gene3D" id="1.10.287.130">
    <property type="match status" value="1"/>
</dbReference>
<dbReference type="InterPro" id="IPR033417">
    <property type="entry name" value="CHASE8"/>
</dbReference>
<evidence type="ECO:0000313" key="14">
    <source>
        <dbReference type="Proteomes" id="UP001214250"/>
    </source>
</evidence>
<evidence type="ECO:0000256" key="2">
    <source>
        <dbReference type="ARBA" id="ARBA00004370"/>
    </source>
</evidence>
<dbReference type="SUPFAM" id="SSF158472">
    <property type="entry name" value="HAMP domain-like"/>
    <property type="match status" value="1"/>
</dbReference>
<gene>
    <name evidence="13" type="ORF">PQO03_07780</name>
</gene>
<comment type="subcellular location">
    <subcellularLocation>
        <location evidence="2">Membrane</location>
    </subcellularLocation>
</comment>
<keyword evidence="13" id="KW-0547">Nucleotide-binding</keyword>
<evidence type="ECO:0000256" key="1">
    <source>
        <dbReference type="ARBA" id="ARBA00000085"/>
    </source>
</evidence>
<dbReference type="GO" id="GO:0005524">
    <property type="term" value="F:ATP binding"/>
    <property type="evidence" value="ECO:0007669"/>
    <property type="project" value="UniProtKB-KW"/>
</dbReference>
<evidence type="ECO:0000256" key="9">
    <source>
        <dbReference type="SAM" id="Phobius"/>
    </source>
</evidence>
<keyword evidence="9" id="KW-0472">Membrane</keyword>
<evidence type="ECO:0000256" key="6">
    <source>
        <dbReference type="ARBA" id="ARBA00022777"/>
    </source>
</evidence>
<dbReference type="InterPro" id="IPR036097">
    <property type="entry name" value="HisK_dim/P_sf"/>
</dbReference>